<evidence type="ECO:0000256" key="4">
    <source>
        <dbReference type="ARBA" id="ARBA00022801"/>
    </source>
</evidence>
<evidence type="ECO:0000256" key="5">
    <source>
        <dbReference type="ARBA" id="ARBA00022989"/>
    </source>
</evidence>
<evidence type="ECO:0000256" key="6">
    <source>
        <dbReference type="ARBA" id="ARBA00023136"/>
    </source>
</evidence>
<evidence type="ECO:0000256" key="3">
    <source>
        <dbReference type="ARBA" id="ARBA00022692"/>
    </source>
</evidence>
<evidence type="ECO:0000256" key="7">
    <source>
        <dbReference type="PROSITE-ProRule" id="PRU00339"/>
    </source>
</evidence>
<accession>A0ABQ3MX42</accession>
<dbReference type="RefSeq" id="WP_191269466.1">
    <property type="nucleotide sequence ID" value="NZ_BNDS01000002.1"/>
</dbReference>
<evidence type="ECO:0000256" key="2">
    <source>
        <dbReference type="ARBA" id="ARBA00009045"/>
    </source>
</evidence>
<evidence type="ECO:0000256" key="8">
    <source>
        <dbReference type="SAM" id="Phobius"/>
    </source>
</evidence>
<name>A0ABQ3MX42_9BACI</name>
<dbReference type="GO" id="GO:0008233">
    <property type="term" value="F:peptidase activity"/>
    <property type="evidence" value="ECO:0007669"/>
    <property type="project" value="UniProtKB-KW"/>
</dbReference>
<feature type="transmembrane region" description="Helical" evidence="8">
    <location>
        <begin position="266"/>
        <end position="284"/>
    </location>
</feature>
<comment type="similarity">
    <text evidence="2">Belongs to the peptidase S54 family.</text>
</comment>
<feature type="transmembrane region" description="Helical" evidence="8">
    <location>
        <begin position="234"/>
        <end position="254"/>
    </location>
</feature>
<feature type="transmembrane region" description="Helical" evidence="8">
    <location>
        <begin position="367"/>
        <end position="388"/>
    </location>
</feature>
<dbReference type="PROSITE" id="PS50005">
    <property type="entry name" value="TPR"/>
    <property type="match status" value="1"/>
</dbReference>
<evidence type="ECO:0000313" key="10">
    <source>
        <dbReference type="EMBL" id="GHH96992.1"/>
    </source>
</evidence>
<evidence type="ECO:0000259" key="9">
    <source>
        <dbReference type="Pfam" id="PF01694"/>
    </source>
</evidence>
<keyword evidence="10" id="KW-0645">Protease</keyword>
<dbReference type="PANTHER" id="PTHR43731:SF14">
    <property type="entry name" value="PRESENILIN-ASSOCIATED RHOMBOID-LIKE PROTEIN, MITOCHONDRIAL"/>
    <property type="match status" value="1"/>
</dbReference>
<keyword evidence="3 8" id="KW-0812">Transmembrane</keyword>
<dbReference type="Proteomes" id="UP000637074">
    <property type="component" value="Unassembled WGS sequence"/>
</dbReference>
<organism evidence="10 11">
    <name type="scientific">Neobacillus kokaensis</name>
    <dbReference type="NCBI Taxonomy" id="2759023"/>
    <lineage>
        <taxon>Bacteria</taxon>
        <taxon>Bacillati</taxon>
        <taxon>Bacillota</taxon>
        <taxon>Bacilli</taxon>
        <taxon>Bacillales</taxon>
        <taxon>Bacillaceae</taxon>
        <taxon>Neobacillus</taxon>
    </lineage>
</organism>
<dbReference type="Gene3D" id="1.25.40.10">
    <property type="entry name" value="Tetratricopeptide repeat domain"/>
    <property type="match status" value="1"/>
</dbReference>
<keyword evidence="7" id="KW-0802">TPR repeat</keyword>
<keyword evidence="4" id="KW-0378">Hydrolase</keyword>
<gene>
    <name evidence="10" type="primary">gluP</name>
    <name evidence="10" type="ORF">AM1BK_05350</name>
</gene>
<keyword evidence="5 8" id="KW-1133">Transmembrane helix</keyword>
<proteinExistence type="inferred from homology"/>
<feature type="transmembrane region" description="Helical" evidence="8">
    <location>
        <begin position="320"/>
        <end position="336"/>
    </location>
</feature>
<evidence type="ECO:0000256" key="1">
    <source>
        <dbReference type="ARBA" id="ARBA00004141"/>
    </source>
</evidence>
<dbReference type="SUPFAM" id="SSF48452">
    <property type="entry name" value="TPR-like"/>
    <property type="match status" value="1"/>
</dbReference>
<dbReference type="Pfam" id="PF01694">
    <property type="entry name" value="Rhomboid"/>
    <property type="match status" value="1"/>
</dbReference>
<dbReference type="Gene3D" id="1.20.1540.10">
    <property type="entry name" value="Rhomboid-like"/>
    <property type="match status" value="1"/>
</dbReference>
<dbReference type="SMART" id="SM00028">
    <property type="entry name" value="TPR"/>
    <property type="match status" value="2"/>
</dbReference>
<protein>
    <submittedName>
        <fullName evidence="10">Rhomboid protease GluP</fullName>
    </submittedName>
</protein>
<feature type="repeat" description="TPR" evidence="7">
    <location>
        <begin position="466"/>
        <end position="499"/>
    </location>
</feature>
<dbReference type="InterPro" id="IPR035952">
    <property type="entry name" value="Rhomboid-like_sf"/>
</dbReference>
<keyword evidence="11" id="KW-1185">Reference proteome</keyword>
<dbReference type="InterPro" id="IPR022764">
    <property type="entry name" value="Peptidase_S54_rhomboid_dom"/>
</dbReference>
<dbReference type="InterPro" id="IPR050925">
    <property type="entry name" value="Rhomboid_protease_S54"/>
</dbReference>
<reference evidence="10 11" key="1">
    <citation type="journal article" date="2022" name="Int. J. Syst. Evol. Microbiol.">
        <title>Neobacillus kokaensis sp. nov., isolated from soil.</title>
        <authorList>
            <person name="Yuki K."/>
            <person name="Matsubara H."/>
            <person name="Yamaguchi S."/>
        </authorList>
    </citation>
    <scope>NUCLEOTIDE SEQUENCE [LARGE SCALE GENOMIC DNA]</scope>
    <source>
        <strain evidence="10 11">LOB 377</strain>
    </source>
</reference>
<comment type="subcellular location">
    <subcellularLocation>
        <location evidence="1">Membrane</location>
        <topology evidence="1">Multi-pass membrane protein</topology>
    </subcellularLocation>
</comment>
<dbReference type="InterPro" id="IPR019734">
    <property type="entry name" value="TPR_rpt"/>
</dbReference>
<dbReference type="InterPro" id="IPR011990">
    <property type="entry name" value="TPR-like_helical_dom_sf"/>
</dbReference>
<keyword evidence="6 8" id="KW-0472">Membrane</keyword>
<feature type="transmembrane region" description="Helical" evidence="8">
    <location>
        <begin position="183"/>
        <end position="201"/>
    </location>
</feature>
<feature type="domain" description="Peptidase S54 rhomboid" evidence="9">
    <location>
        <begin position="225"/>
        <end position="357"/>
    </location>
</feature>
<dbReference type="EMBL" id="BNDS01000002">
    <property type="protein sequence ID" value="GHH96992.1"/>
    <property type="molecule type" value="Genomic_DNA"/>
</dbReference>
<evidence type="ECO:0000313" key="11">
    <source>
        <dbReference type="Proteomes" id="UP000637074"/>
    </source>
</evidence>
<feature type="transmembrane region" description="Helical" evidence="8">
    <location>
        <begin position="342"/>
        <end position="360"/>
    </location>
</feature>
<comment type="caution">
    <text evidence="10">The sequence shown here is derived from an EMBL/GenBank/DDBJ whole genome shotgun (WGS) entry which is preliminary data.</text>
</comment>
<dbReference type="GO" id="GO:0006508">
    <property type="term" value="P:proteolysis"/>
    <property type="evidence" value="ECO:0007669"/>
    <property type="project" value="UniProtKB-KW"/>
</dbReference>
<sequence>MGYREEYIFWKIANTCITDHGYRIIKLFENQTELWLEKLENKSAPIIRLKQGNVDWSNALQRDIEFTAVKGEGVRRQLNRRELEILNIYISEFPPVDEYEFRIEKPFVHSEVNKTKVNSILFAQGIMDTGYNLLSEKLQHLTRFSTAEEYSDLDVQTLKQGTLAAAVDQVKAERDILFNSKPFFTYVFIFIQVAVFLWLQLNGGSKNTSTLIKYGAKVNQLIYDGEWWRFFTPIFLHIGFLHLALNTFALYFLGTAVERIYGKVRFLFIYLFAGVIGFIASFIFSPNLSAGASGAIYGCFGALLYFGVTYPKLFSRTMGMNLLAVLGINLVFSFTASSIDNAGHLGGLAGGFLAAGVVYFPKKKKILLQCIFLILSAVITWGALSYGFSPSVKSKNEASALLSAQEYIKQNNYEQAYRILKNFEKSADNPSDKTYFLLSYTEIKKGMLKDAKLHLQKAVELNPELHEAYYNLALINLEENEVKEAKVNAEKAAKLQPNHKPYTNLVREINQHLQSSDGEE</sequence>
<dbReference type="Pfam" id="PF13181">
    <property type="entry name" value="TPR_8"/>
    <property type="match status" value="2"/>
</dbReference>
<dbReference type="SUPFAM" id="SSF144091">
    <property type="entry name" value="Rhomboid-like"/>
    <property type="match status" value="1"/>
</dbReference>
<dbReference type="PANTHER" id="PTHR43731">
    <property type="entry name" value="RHOMBOID PROTEASE"/>
    <property type="match status" value="1"/>
</dbReference>
<feature type="transmembrane region" description="Helical" evidence="8">
    <location>
        <begin position="290"/>
        <end position="308"/>
    </location>
</feature>